<evidence type="ECO:0000313" key="2">
    <source>
        <dbReference type="Proteomes" id="UP000307440"/>
    </source>
</evidence>
<dbReference type="AlphaFoldDB" id="A0A5C3L5F8"/>
<name>A0A5C3L5F8_COPMA</name>
<dbReference type="EMBL" id="ML210160">
    <property type="protein sequence ID" value="TFK27862.1"/>
    <property type="molecule type" value="Genomic_DNA"/>
</dbReference>
<sequence>MSGINTAAEHYYDTMANSNLRHVSHTQTVRQRLLALPSAWARAVDIHSGHAPEYFELALQRSLQHPLNVDFNIYDEDHGFNSLKMRRLFAEIGRFERLKLQVMNEVDCRRLPSMLSQASPLLKSLNLSSKPVLARNGEVEHRFIDLNVNDLFAGYAPNLRALRLENITLAVVSPLFRNIKSLNLSYSSTFFVDELRFWYQMIASMPKLETLVLEGVTSKKFLRSGNAFFGGGVNPPTICLPKLKNLRICGSLAGIANAYLLLSPPDDCTCVFEAELTDSTDGVLTRHEARLLGKLWDNTAECNILYISYNHDEVTLLTRQGLRHTELKTTHRSLPNWRTQAEHLIDLLFTSGKHDFCRLIRTVPTLTLNVGCDIQKVERIGNALSRLSPVKQLTLTEDSMVYVADQVLKNWVADREAKRLNPIYMRCPILFPELEHLDTKIYRGRWKATEAGYEYLEWRDGVIALFELSVP</sequence>
<protein>
    <recommendedName>
        <fullName evidence="3">F-box domain-containing protein</fullName>
    </recommendedName>
</protein>
<evidence type="ECO:0000313" key="1">
    <source>
        <dbReference type="EMBL" id="TFK27862.1"/>
    </source>
</evidence>
<dbReference type="Gene3D" id="3.80.10.10">
    <property type="entry name" value="Ribonuclease Inhibitor"/>
    <property type="match status" value="1"/>
</dbReference>
<proteinExistence type="predicted"/>
<dbReference type="SUPFAM" id="SSF52047">
    <property type="entry name" value="RNI-like"/>
    <property type="match status" value="1"/>
</dbReference>
<keyword evidence="2" id="KW-1185">Reference proteome</keyword>
<evidence type="ECO:0008006" key="3">
    <source>
        <dbReference type="Google" id="ProtNLM"/>
    </source>
</evidence>
<dbReference type="InterPro" id="IPR032675">
    <property type="entry name" value="LRR_dom_sf"/>
</dbReference>
<gene>
    <name evidence="1" type="ORF">FA15DRAFT_653191</name>
</gene>
<organism evidence="1 2">
    <name type="scientific">Coprinopsis marcescibilis</name>
    <name type="common">Agaric fungus</name>
    <name type="synonym">Psathyrella marcescibilis</name>
    <dbReference type="NCBI Taxonomy" id="230819"/>
    <lineage>
        <taxon>Eukaryota</taxon>
        <taxon>Fungi</taxon>
        <taxon>Dikarya</taxon>
        <taxon>Basidiomycota</taxon>
        <taxon>Agaricomycotina</taxon>
        <taxon>Agaricomycetes</taxon>
        <taxon>Agaricomycetidae</taxon>
        <taxon>Agaricales</taxon>
        <taxon>Agaricineae</taxon>
        <taxon>Psathyrellaceae</taxon>
        <taxon>Coprinopsis</taxon>
    </lineage>
</organism>
<reference evidence="1 2" key="1">
    <citation type="journal article" date="2019" name="Nat. Ecol. Evol.">
        <title>Megaphylogeny resolves global patterns of mushroom evolution.</title>
        <authorList>
            <person name="Varga T."/>
            <person name="Krizsan K."/>
            <person name="Foldi C."/>
            <person name="Dima B."/>
            <person name="Sanchez-Garcia M."/>
            <person name="Sanchez-Ramirez S."/>
            <person name="Szollosi G.J."/>
            <person name="Szarkandi J.G."/>
            <person name="Papp V."/>
            <person name="Albert L."/>
            <person name="Andreopoulos W."/>
            <person name="Angelini C."/>
            <person name="Antonin V."/>
            <person name="Barry K.W."/>
            <person name="Bougher N.L."/>
            <person name="Buchanan P."/>
            <person name="Buyck B."/>
            <person name="Bense V."/>
            <person name="Catcheside P."/>
            <person name="Chovatia M."/>
            <person name="Cooper J."/>
            <person name="Damon W."/>
            <person name="Desjardin D."/>
            <person name="Finy P."/>
            <person name="Geml J."/>
            <person name="Haridas S."/>
            <person name="Hughes K."/>
            <person name="Justo A."/>
            <person name="Karasinski D."/>
            <person name="Kautmanova I."/>
            <person name="Kiss B."/>
            <person name="Kocsube S."/>
            <person name="Kotiranta H."/>
            <person name="LaButti K.M."/>
            <person name="Lechner B.E."/>
            <person name="Liimatainen K."/>
            <person name="Lipzen A."/>
            <person name="Lukacs Z."/>
            <person name="Mihaltcheva S."/>
            <person name="Morgado L.N."/>
            <person name="Niskanen T."/>
            <person name="Noordeloos M.E."/>
            <person name="Ohm R.A."/>
            <person name="Ortiz-Santana B."/>
            <person name="Ovrebo C."/>
            <person name="Racz N."/>
            <person name="Riley R."/>
            <person name="Savchenko A."/>
            <person name="Shiryaev A."/>
            <person name="Soop K."/>
            <person name="Spirin V."/>
            <person name="Szebenyi C."/>
            <person name="Tomsovsky M."/>
            <person name="Tulloss R.E."/>
            <person name="Uehling J."/>
            <person name="Grigoriev I.V."/>
            <person name="Vagvolgyi C."/>
            <person name="Papp T."/>
            <person name="Martin F.M."/>
            <person name="Miettinen O."/>
            <person name="Hibbett D.S."/>
            <person name="Nagy L.G."/>
        </authorList>
    </citation>
    <scope>NUCLEOTIDE SEQUENCE [LARGE SCALE GENOMIC DNA]</scope>
    <source>
        <strain evidence="1 2">CBS 121175</strain>
    </source>
</reference>
<dbReference type="STRING" id="230819.A0A5C3L5F8"/>
<accession>A0A5C3L5F8</accession>
<dbReference type="Proteomes" id="UP000307440">
    <property type="component" value="Unassembled WGS sequence"/>
</dbReference>